<evidence type="ECO:0000256" key="1">
    <source>
        <dbReference type="ARBA" id="ARBA00004651"/>
    </source>
</evidence>
<dbReference type="GO" id="GO:0005886">
    <property type="term" value="C:plasma membrane"/>
    <property type="evidence" value="ECO:0007669"/>
    <property type="project" value="UniProtKB-SubCell"/>
</dbReference>
<dbReference type="GO" id="GO:0006605">
    <property type="term" value="P:protein targeting"/>
    <property type="evidence" value="ECO:0007669"/>
    <property type="project" value="InterPro"/>
</dbReference>
<evidence type="ECO:0000256" key="5">
    <source>
        <dbReference type="ARBA" id="ARBA00022989"/>
    </source>
</evidence>
<evidence type="ECO:0000256" key="4">
    <source>
        <dbReference type="ARBA" id="ARBA00022692"/>
    </source>
</evidence>
<evidence type="ECO:0000256" key="3">
    <source>
        <dbReference type="ARBA" id="ARBA00022475"/>
    </source>
</evidence>
<gene>
    <name evidence="8" type="ORF">IRI77_02440</name>
</gene>
<dbReference type="AlphaFoldDB" id="A0A7S7SLG8"/>
<keyword evidence="9" id="KW-1185">Reference proteome</keyword>
<feature type="transmembrane region" description="Helical" evidence="7">
    <location>
        <begin position="43"/>
        <end position="60"/>
    </location>
</feature>
<evidence type="ECO:0000313" key="9">
    <source>
        <dbReference type="Proteomes" id="UP000593892"/>
    </source>
</evidence>
<keyword evidence="5 7" id="KW-1133">Transmembrane helix</keyword>
<dbReference type="RefSeq" id="WP_194450501.1">
    <property type="nucleotide sequence ID" value="NZ_CP063849.1"/>
</dbReference>
<dbReference type="PANTHER" id="PTHR30065">
    <property type="entry name" value="FLAGELLAR BIOSYNTHETIC PROTEIN FLIR"/>
    <property type="match status" value="1"/>
</dbReference>
<dbReference type="Pfam" id="PF01311">
    <property type="entry name" value="Bac_export_1"/>
    <property type="match status" value="1"/>
</dbReference>
<keyword evidence="8" id="KW-0969">Cilium</keyword>
<feature type="transmembrane region" description="Helical" evidence="7">
    <location>
        <begin position="12"/>
        <end position="31"/>
    </location>
</feature>
<dbReference type="PANTHER" id="PTHR30065:SF1">
    <property type="entry name" value="SURFACE PRESENTATION OF ANTIGENS PROTEIN SPAR"/>
    <property type="match status" value="1"/>
</dbReference>
<reference evidence="8 9" key="1">
    <citation type="submission" date="2020-10" db="EMBL/GenBank/DDBJ databases">
        <title>Complete genome sequence of Paludibaculum fermentans P105T, a facultatively anaerobic acidobacterium capable of dissimilatory Fe(III) reduction.</title>
        <authorList>
            <person name="Dedysh S.N."/>
            <person name="Beletsky A.V."/>
            <person name="Kulichevskaya I.S."/>
            <person name="Mardanov A.V."/>
            <person name="Ravin N.V."/>
        </authorList>
    </citation>
    <scope>NUCLEOTIDE SEQUENCE [LARGE SCALE GENOMIC DNA]</scope>
    <source>
        <strain evidence="8 9">P105</strain>
    </source>
</reference>
<dbReference type="KEGG" id="pfer:IRI77_02440"/>
<dbReference type="EMBL" id="CP063849">
    <property type="protein sequence ID" value="QOY88838.1"/>
    <property type="molecule type" value="Genomic_DNA"/>
</dbReference>
<keyword evidence="8" id="KW-0966">Cell projection</keyword>
<comment type="subcellular location">
    <subcellularLocation>
        <location evidence="1">Cell membrane</location>
        <topology evidence="1">Multi-pass membrane protein</topology>
    </subcellularLocation>
</comment>
<keyword evidence="3" id="KW-1003">Cell membrane</keyword>
<accession>A0A7S7SLG8</accession>
<sequence>MPVEFAIGTSTLLSFLAVLVRVSGVFAFLSLPGLKEGPEPIKAFFALSFTLALMPMWPAMPPGSLTTGVYFGWIASEAAFGIAVGLCLAVVMEVFLLTAQVLSLQSGLSYASSVDPNSLADSGALTLTANLTAGLLLFATGLHRQIIMALARSLEVLPPGTFVIQRATLLDLLQYSGAIFSTGLRLALPVMAFLFMLDMALSLLGRINPGLQLFSLSFPAKIFLTLFIYSQVLALFPRVFERLAGSCMTHIYRLLPGGM</sequence>
<evidence type="ECO:0000256" key="2">
    <source>
        <dbReference type="ARBA" id="ARBA00009772"/>
    </source>
</evidence>
<comment type="similarity">
    <text evidence="2">Belongs to the FliR/MopE/SpaR family.</text>
</comment>
<evidence type="ECO:0000256" key="6">
    <source>
        <dbReference type="ARBA" id="ARBA00023136"/>
    </source>
</evidence>
<keyword evidence="8" id="KW-0282">Flagellum</keyword>
<proteinExistence type="inferred from homology"/>
<feature type="transmembrane region" description="Helical" evidence="7">
    <location>
        <begin position="80"/>
        <end position="102"/>
    </location>
</feature>
<feature type="transmembrane region" description="Helical" evidence="7">
    <location>
        <begin position="213"/>
        <end position="236"/>
    </location>
</feature>
<evidence type="ECO:0000256" key="7">
    <source>
        <dbReference type="SAM" id="Phobius"/>
    </source>
</evidence>
<keyword evidence="4 7" id="KW-0812">Transmembrane</keyword>
<dbReference type="Proteomes" id="UP000593892">
    <property type="component" value="Chromosome"/>
</dbReference>
<dbReference type="InterPro" id="IPR002010">
    <property type="entry name" value="T3SS_IM_R"/>
</dbReference>
<evidence type="ECO:0000313" key="8">
    <source>
        <dbReference type="EMBL" id="QOY88838.1"/>
    </source>
</evidence>
<protein>
    <submittedName>
        <fullName evidence="8">Flagellar biosynthetic protein FliR</fullName>
    </submittedName>
</protein>
<dbReference type="PRINTS" id="PR00953">
    <property type="entry name" value="TYPE3IMRPROT"/>
</dbReference>
<name>A0A7S7SLG8_PALFE</name>
<keyword evidence="6 7" id="KW-0472">Membrane</keyword>
<organism evidence="8 9">
    <name type="scientific">Paludibaculum fermentans</name>
    <dbReference type="NCBI Taxonomy" id="1473598"/>
    <lineage>
        <taxon>Bacteria</taxon>
        <taxon>Pseudomonadati</taxon>
        <taxon>Acidobacteriota</taxon>
        <taxon>Terriglobia</taxon>
        <taxon>Bryobacterales</taxon>
        <taxon>Bryobacteraceae</taxon>
        <taxon>Paludibaculum</taxon>
    </lineage>
</organism>